<reference evidence="3" key="3">
    <citation type="submission" date="2025-09" db="UniProtKB">
        <authorList>
            <consortium name="Ensembl"/>
        </authorList>
    </citation>
    <scope>IDENTIFICATION</scope>
</reference>
<dbReference type="Pfam" id="PF13879">
    <property type="entry name" value="Hmw_CFAP97"/>
    <property type="match status" value="1"/>
</dbReference>
<reference evidence="3" key="2">
    <citation type="submission" date="2025-08" db="UniProtKB">
        <authorList>
            <consortium name="Ensembl"/>
        </authorList>
    </citation>
    <scope>IDENTIFICATION</scope>
</reference>
<dbReference type="eggNOG" id="ENOG502RZDZ">
    <property type="taxonomic scope" value="Eukaryota"/>
</dbReference>
<feature type="region of interest" description="Disordered" evidence="2">
    <location>
        <begin position="171"/>
        <end position="203"/>
    </location>
</feature>
<proteinExistence type="inferred from homology"/>
<dbReference type="STRING" id="7897.ENSLACP00000018546"/>
<comment type="similarity">
    <text evidence="1">Belongs to the CFAP97 family.</text>
</comment>
<sequence>NTMHRAYDPLLPASNKYLQKKWDWARYRDHRRRVETAAPMVDTKGSRTPAHHLINLKKLQLEDTRLTVVERDNRLLSSNLATIMRSKGLVDHRNNYTQKSLNVEKRHRELQHISRENWAMLERVTNTKSEYRRERWEQDWERMERIRNDLTRYPREVKTCQILKKVHIQEERNQTETSVTLSRESERTDGSNDAECVHSSSDL</sequence>
<dbReference type="HOGENOM" id="CLU_097298_1_0_1"/>
<dbReference type="AlphaFoldDB" id="H3B9H5"/>
<name>H3B9H5_LATCH</name>
<dbReference type="GeneTree" id="ENSGT00940000164099"/>
<organism evidence="3 4">
    <name type="scientific">Latimeria chalumnae</name>
    <name type="common">Coelacanth</name>
    <dbReference type="NCBI Taxonomy" id="7897"/>
    <lineage>
        <taxon>Eukaryota</taxon>
        <taxon>Metazoa</taxon>
        <taxon>Chordata</taxon>
        <taxon>Craniata</taxon>
        <taxon>Vertebrata</taxon>
        <taxon>Euteleostomi</taxon>
        <taxon>Coelacanthiformes</taxon>
        <taxon>Coelacanthidae</taxon>
        <taxon>Latimeria</taxon>
    </lineage>
</organism>
<dbReference type="InterPro" id="IPR038792">
    <property type="entry name" value="CFAP97D1/2"/>
</dbReference>
<gene>
    <name evidence="3" type="primary">LOC135359826</name>
</gene>
<reference evidence="4" key="1">
    <citation type="submission" date="2011-08" db="EMBL/GenBank/DDBJ databases">
        <title>The draft genome of Latimeria chalumnae.</title>
        <authorList>
            <person name="Di Palma F."/>
            <person name="Alfoldi J."/>
            <person name="Johnson J."/>
            <person name="Berlin A."/>
            <person name="Gnerre S."/>
            <person name="Jaffe D."/>
            <person name="MacCallum I."/>
            <person name="Young S."/>
            <person name="Walker B.J."/>
            <person name="Lander E."/>
            <person name="Lindblad-Toh K."/>
        </authorList>
    </citation>
    <scope>NUCLEOTIDE SEQUENCE [LARGE SCALE GENOMIC DNA]</scope>
    <source>
        <strain evidence="4">Wild caught</strain>
    </source>
</reference>
<dbReference type="PANTHER" id="PTHR33768:SF6">
    <property type="entry name" value="SI:CH211-284K5.2"/>
    <property type="match status" value="1"/>
</dbReference>
<dbReference type="OMA" id="MHKSYQP"/>
<dbReference type="InterPro" id="IPR029488">
    <property type="entry name" value="Hmw/CFAP97"/>
</dbReference>
<keyword evidence="4" id="KW-1185">Reference proteome</keyword>
<evidence type="ECO:0000313" key="3">
    <source>
        <dbReference type="Ensembl" id="ENSLACP00000018546.1"/>
    </source>
</evidence>
<dbReference type="EMBL" id="AFYH01054151">
    <property type="status" value="NOT_ANNOTATED_CDS"/>
    <property type="molecule type" value="Genomic_DNA"/>
</dbReference>
<accession>H3B9H5</accession>
<dbReference type="Bgee" id="ENSLACG00000016328">
    <property type="expression patterns" value="Expressed in pectoral fin and 6 other cell types or tissues"/>
</dbReference>
<evidence type="ECO:0000256" key="2">
    <source>
        <dbReference type="SAM" id="MobiDB-lite"/>
    </source>
</evidence>
<dbReference type="Ensembl" id="ENSLACT00000018679.1">
    <property type="protein sequence ID" value="ENSLACP00000018546.1"/>
    <property type="gene ID" value="ENSLACG00000016328.1"/>
</dbReference>
<evidence type="ECO:0000256" key="1">
    <source>
        <dbReference type="ARBA" id="ARBA00008315"/>
    </source>
</evidence>
<protein>
    <submittedName>
        <fullName evidence="3">Si:ch211-284k5.2</fullName>
    </submittedName>
</protein>
<dbReference type="InParanoid" id="H3B9H5"/>
<dbReference type="EMBL" id="AFYH01054150">
    <property type="status" value="NOT_ANNOTATED_CDS"/>
    <property type="molecule type" value="Genomic_DNA"/>
</dbReference>
<evidence type="ECO:0000313" key="4">
    <source>
        <dbReference type="Proteomes" id="UP000008672"/>
    </source>
</evidence>
<dbReference type="PANTHER" id="PTHR33768">
    <property type="entry name" value="MIP11318P"/>
    <property type="match status" value="1"/>
</dbReference>
<dbReference type="Proteomes" id="UP000008672">
    <property type="component" value="Unassembled WGS sequence"/>
</dbReference>